<name>A0AAV2TX13_CALDB</name>
<feature type="region of interest" description="Disordered" evidence="1">
    <location>
        <begin position="90"/>
        <end position="122"/>
    </location>
</feature>
<proteinExistence type="predicted"/>
<evidence type="ECO:0000313" key="3">
    <source>
        <dbReference type="Proteomes" id="UP001497525"/>
    </source>
</evidence>
<dbReference type="AlphaFoldDB" id="A0AAV2TX13"/>
<evidence type="ECO:0000313" key="2">
    <source>
        <dbReference type="EMBL" id="CAL5141064.1"/>
    </source>
</evidence>
<comment type="caution">
    <text evidence="2">The sequence shown here is derived from an EMBL/GenBank/DDBJ whole genome shotgun (WGS) entry which is preliminary data.</text>
</comment>
<sequence>MSSENFLEKVPLTESYPVDPSDDRQAGFVTVVRPNKGRRYRLLSNNRLKVPNGHPRTYDYTKHMPLITIDSDEEDSEEFDTRMYDKVSNQNLNELLKKDRSEGPTGSGERDGDDDWDLNLIPPTQHRTRCACPQFTGCPIL</sequence>
<accession>A0AAV2TX13</accession>
<dbReference type="EMBL" id="CAXLJL010000822">
    <property type="protein sequence ID" value="CAL5141064.1"/>
    <property type="molecule type" value="Genomic_DNA"/>
</dbReference>
<dbReference type="Proteomes" id="UP001497525">
    <property type="component" value="Unassembled WGS sequence"/>
</dbReference>
<organism evidence="2 3">
    <name type="scientific">Calicophoron daubneyi</name>
    <name type="common">Rumen fluke</name>
    <name type="synonym">Paramphistomum daubneyi</name>
    <dbReference type="NCBI Taxonomy" id="300641"/>
    <lineage>
        <taxon>Eukaryota</taxon>
        <taxon>Metazoa</taxon>
        <taxon>Spiralia</taxon>
        <taxon>Lophotrochozoa</taxon>
        <taxon>Platyhelminthes</taxon>
        <taxon>Trematoda</taxon>
        <taxon>Digenea</taxon>
        <taxon>Plagiorchiida</taxon>
        <taxon>Pronocephalata</taxon>
        <taxon>Paramphistomoidea</taxon>
        <taxon>Paramphistomidae</taxon>
        <taxon>Calicophoron</taxon>
    </lineage>
</organism>
<protein>
    <submittedName>
        <fullName evidence="2">Uncharacterized protein</fullName>
    </submittedName>
</protein>
<evidence type="ECO:0000256" key="1">
    <source>
        <dbReference type="SAM" id="MobiDB-lite"/>
    </source>
</evidence>
<feature type="region of interest" description="Disordered" evidence="1">
    <location>
        <begin position="1"/>
        <end position="24"/>
    </location>
</feature>
<reference evidence="2" key="1">
    <citation type="submission" date="2024-06" db="EMBL/GenBank/DDBJ databases">
        <authorList>
            <person name="Liu X."/>
            <person name="Lenzi L."/>
            <person name="Haldenby T S."/>
            <person name="Uol C."/>
        </authorList>
    </citation>
    <scope>NUCLEOTIDE SEQUENCE</scope>
</reference>
<gene>
    <name evidence="2" type="ORF">CDAUBV1_LOCUS16346</name>
</gene>